<dbReference type="AlphaFoldDB" id="A0A6J4UAR4"/>
<reference evidence="2" key="1">
    <citation type="submission" date="2020-02" db="EMBL/GenBank/DDBJ databases">
        <authorList>
            <person name="Meier V. D."/>
        </authorList>
    </citation>
    <scope>NUCLEOTIDE SEQUENCE</scope>
    <source>
        <strain evidence="2">AVDCRST_MAG73</strain>
    </source>
</reference>
<name>A0A6J4UAR4_9BACT</name>
<organism evidence="2">
    <name type="scientific">uncultured Thermomicrobiales bacterium</name>
    <dbReference type="NCBI Taxonomy" id="1645740"/>
    <lineage>
        <taxon>Bacteria</taxon>
        <taxon>Pseudomonadati</taxon>
        <taxon>Thermomicrobiota</taxon>
        <taxon>Thermomicrobia</taxon>
        <taxon>Thermomicrobiales</taxon>
        <taxon>environmental samples</taxon>
    </lineage>
</organism>
<evidence type="ECO:0000313" key="2">
    <source>
        <dbReference type="EMBL" id="CAA9543245.1"/>
    </source>
</evidence>
<proteinExistence type="predicted"/>
<feature type="region of interest" description="Disordered" evidence="1">
    <location>
        <begin position="50"/>
        <end position="84"/>
    </location>
</feature>
<feature type="compositionally biased region" description="Polar residues" evidence="1">
    <location>
        <begin position="75"/>
        <end position="84"/>
    </location>
</feature>
<feature type="non-terminal residue" evidence="2">
    <location>
        <position position="1"/>
    </location>
</feature>
<sequence>AWSESTADTNPADRAAHLAQLGIGLLPVIVAAEHLWAPMPRSLPTLAVYGSSKHHRRHQRRTEDFRQDGAGGLAKTQQIAHLRG</sequence>
<accession>A0A6J4UAR4</accession>
<evidence type="ECO:0000256" key="1">
    <source>
        <dbReference type="SAM" id="MobiDB-lite"/>
    </source>
</evidence>
<dbReference type="EMBL" id="CADCWE010000135">
    <property type="protein sequence ID" value="CAA9543245.1"/>
    <property type="molecule type" value="Genomic_DNA"/>
</dbReference>
<gene>
    <name evidence="2" type="ORF">AVDCRST_MAG73-2155</name>
</gene>
<protein>
    <submittedName>
        <fullName evidence="2">Uncharacterized protein</fullName>
    </submittedName>
</protein>